<dbReference type="Pfam" id="PF00069">
    <property type="entry name" value="Pkinase"/>
    <property type="match status" value="2"/>
</dbReference>
<evidence type="ECO:0000256" key="3">
    <source>
        <dbReference type="ARBA" id="ARBA00022679"/>
    </source>
</evidence>
<evidence type="ECO:0000313" key="9">
    <source>
        <dbReference type="EnsemblPlants" id="OMERI08G00230.1"/>
    </source>
</evidence>
<keyword evidence="3" id="KW-0808">Transferase</keyword>
<evidence type="ECO:0000313" key="10">
    <source>
        <dbReference type="Proteomes" id="UP000008021"/>
    </source>
</evidence>
<dbReference type="FunFam" id="1.10.510.10:FF:001725">
    <property type="entry name" value="Kinase like protein"/>
    <property type="match status" value="1"/>
</dbReference>
<dbReference type="GO" id="GO:0044773">
    <property type="term" value="P:mitotic DNA damage checkpoint signaling"/>
    <property type="evidence" value="ECO:0007669"/>
    <property type="project" value="TreeGrafter"/>
</dbReference>
<evidence type="ECO:0000256" key="6">
    <source>
        <dbReference type="ARBA" id="ARBA00022840"/>
    </source>
</evidence>
<keyword evidence="4" id="KW-0547">Nucleotide-binding</keyword>
<dbReference type="PANTHER" id="PTHR44167:SF23">
    <property type="entry name" value="CDC7 KINASE, ISOFORM A-RELATED"/>
    <property type="match status" value="1"/>
</dbReference>
<feature type="compositionally biased region" description="Basic and acidic residues" evidence="7">
    <location>
        <begin position="442"/>
        <end position="471"/>
    </location>
</feature>
<feature type="compositionally biased region" description="Polar residues" evidence="7">
    <location>
        <begin position="710"/>
        <end position="722"/>
    </location>
</feature>
<dbReference type="GO" id="GO:0005634">
    <property type="term" value="C:nucleus"/>
    <property type="evidence" value="ECO:0007669"/>
    <property type="project" value="TreeGrafter"/>
</dbReference>
<dbReference type="InterPro" id="IPR011009">
    <property type="entry name" value="Kinase-like_dom_sf"/>
</dbReference>
<feature type="region of interest" description="Disordered" evidence="7">
    <location>
        <begin position="980"/>
        <end position="999"/>
    </location>
</feature>
<dbReference type="FunFam" id="1.10.510.10:FF:001893">
    <property type="entry name" value="Probable serine/threonine-protein kinase DDB_G0291918"/>
    <property type="match status" value="1"/>
</dbReference>
<feature type="compositionally biased region" description="Polar residues" evidence="7">
    <location>
        <begin position="424"/>
        <end position="436"/>
    </location>
</feature>
<accession>A0A0E0EGN0</accession>
<keyword evidence="5" id="KW-0418">Kinase</keyword>
<keyword evidence="2" id="KW-0723">Serine/threonine-protein kinase</keyword>
<dbReference type="PROSITE" id="PS50011">
    <property type="entry name" value="PROTEIN_KINASE_DOM"/>
    <property type="match status" value="1"/>
</dbReference>
<dbReference type="eggNOG" id="KOG1167">
    <property type="taxonomic scope" value="Eukaryota"/>
</dbReference>
<dbReference type="STRING" id="40149.A0A0E0EGN0"/>
<dbReference type="HOGENOM" id="CLU_009947_1_0_1"/>
<name>A0A0E0EGN0_9ORYZ</name>
<dbReference type="InterPro" id="IPR008271">
    <property type="entry name" value="Ser/Thr_kinase_AS"/>
</dbReference>
<evidence type="ECO:0000256" key="2">
    <source>
        <dbReference type="ARBA" id="ARBA00022527"/>
    </source>
</evidence>
<dbReference type="Gene3D" id="1.10.510.10">
    <property type="entry name" value="Transferase(Phosphotransferase) domain 1"/>
    <property type="match status" value="2"/>
</dbReference>
<feature type="compositionally biased region" description="Polar residues" evidence="7">
    <location>
        <begin position="987"/>
        <end position="999"/>
    </location>
</feature>
<keyword evidence="10" id="KW-1185">Reference proteome</keyword>
<protein>
    <recommendedName>
        <fullName evidence="1">non-specific serine/threonine protein kinase</fullName>
        <ecNumber evidence="1">2.7.11.1</ecNumber>
    </recommendedName>
</protein>
<reference evidence="9" key="2">
    <citation type="submission" date="2018-05" db="EMBL/GenBank/DDBJ databases">
        <title>OmerRS3 (Oryza meridionalis Reference Sequence Version 3).</title>
        <authorList>
            <person name="Zhang J."/>
            <person name="Kudrna D."/>
            <person name="Lee S."/>
            <person name="Talag J."/>
            <person name="Welchert J."/>
            <person name="Wing R.A."/>
        </authorList>
    </citation>
    <scope>NUCLEOTIDE SEQUENCE [LARGE SCALE GENOMIC DNA]</scope>
    <source>
        <strain evidence="9">cv. OR44</strain>
    </source>
</reference>
<dbReference type="AlphaFoldDB" id="A0A0E0EGN0"/>
<evidence type="ECO:0000256" key="7">
    <source>
        <dbReference type="SAM" id="MobiDB-lite"/>
    </source>
</evidence>
<sequence>MDSEAAGSSEIERAWHLLTVVIRLGRPAAASDVARFATAADVERLCRIPGSPLRLSGGVVAASETAFVAFLRFVGLDVPPPRVSLRAPDDVMRWLRRRVPVTYGRKRKASDAGRFVARKRLLAAPDADLPEHELRQSQQLIVQSCAPVATGEVHQEATQELQDRLPSINIFTAQRSFEVSIGSNVFSDIEISMPSLPSKIDQFIGGNDGSVLVSMASALVPKEVTDMSGCINIFHATVDRESSRTGEPEGSAPLCCSRVEDREELEKESTLLTMAVGLAVGKKNGIEQDLNLRPSSPSNCSTKATDDMETIDVISKEAEALQYYSPNAQYPQKILTCGQDSDALVVNAHVAIHENKIEDITFQPPEGTKTEAIVHEMVHETMGSLCQPSPNTKVEHAVLPLQAPTYGCISNENLNIAAENRASTHQNHMEPSTQNEVAVRLSKKEQDRKIMKQRDKGKKKEALPKEDKDQVAAKVQKGHTEPKPLPNFKNFEIEEEEGSGGYGTVYRARRKSDGRLFAIKCPHANAHSHHVYNEQKMLERFGGKNFVIKYECSLRSGDLECFVLEHVEHDRPENLRKEIGLFDLRWYGFCLFKALASLHKQGIVHRDVKPGNFLFSRKLAKGYLIDFNLANDLHQKFFRNSKSETISRGKDTISQSALKSTPVVQAKEPVADSKQLLGSKRKRSNRSPVGSAPKNDNKSRHGIQAADVSGVTSAKDPTSTKTSLDRLKQPMPYKGRKELMNFLHDAMQSPDKNTSTAPVSQRKRVAAPLGNVDHKLFILTPMPLCSGGSAIAGSGMLNSKGNGKHRREGPCVGTKGFRAPEVLFRSFHQGCKVDVWSAGVTLLYFIIGKSPFGGDPEQNIKEIAKLKGSEELWEVAKLHNCESSYPSDLFDAKSLRSVDLREWCAANTRRPEFFKSIPDSLFDLVDNCLSVNPRCRITSEDALMHDFFAPCHDLIRQHRLARRPAPSNNLPCLPQDKLVKANESKRSSSSVPTTANSVS</sequence>
<dbReference type="GO" id="GO:0004674">
    <property type="term" value="F:protein serine/threonine kinase activity"/>
    <property type="evidence" value="ECO:0007669"/>
    <property type="project" value="UniProtKB-KW"/>
</dbReference>
<organism evidence="9">
    <name type="scientific">Oryza meridionalis</name>
    <dbReference type="NCBI Taxonomy" id="40149"/>
    <lineage>
        <taxon>Eukaryota</taxon>
        <taxon>Viridiplantae</taxon>
        <taxon>Streptophyta</taxon>
        <taxon>Embryophyta</taxon>
        <taxon>Tracheophyta</taxon>
        <taxon>Spermatophyta</taxon>
        <taxon>Magnoliopsida</taxon>
        <taxon>Liliopsida</taxon>
        <taxon>Poales</taxon>
        <taxon>Poaceae</taxon>
        <taxon>BOP clade</taxon>
        <taxon>Oryzoideae</taxon>
        <taxon>Oryzeae</taxon>
        <taxon>Oryzinae</taxon>
        <taxon>Oryza</taxon>
    </lineage>
</organism>
<evidence type="ECO:0000259" key="8">
    <source>
        <dbReference type="PROSITE" id="PS50011"/>
    </source>
</evidence>
<feature type="region of interest" description="Disordered" evidence="7">
    <location>
        <begin position="657"/>
        <end position="732"/>
    </location>
</feature>
<evidence type="ECO:0000256" key="4">
    <source>
        <dbReference type="ARBA" id="ARBA00022741"/>
    </source>
</evidence>
<keyword evidence="6" id="KW-0067">ATP-binding</keyword>
<dbReference type="PROSITE" id="PS00108">
    <property type="entry name" value="PROTEIN_KINASE_ST"/>
    <property type="match status" value="1"/>
</dbReference>
<feature type="domain" description="Protein kinase" evidence="8">
    <location>
        <begin position="491"/>
        <end position="948"/>
    </location>
</feature>
<dbReference type="SMART" id="SM00220">
    <property type="entry name" value="S_TKc"/>
    <property type="match status" value="1"/>
</dbReference>
<reference evidence="9" key="1">
    <citation type="submission" date="2015-04" db="UniProtKB">
        <authorList>
            <consortium name="EnsemblPlants"/>
        </authorList>
    </citation>
    <scope>IDENTIFICATION</scope>
</reference>
<dbReference type="EnsemblPlants" id="OMERI08G00230.1">
    <property type="protein sequence ID" value="OMERI08G00230.1"/>
    <property type="gene ID" value="OMERI08G00230"/>
</dbReference>
<evidence type="ECO:0000256" key="1">
    <source>
        <dbReference type="ARBA" id="ARBA00012513"/>
    </source>
</evidence>
<dbReference type="Proteomes" id="UP000008021">
    <property type="component" value="Chromosome 8"/>
</dbReference>
<feature type="region of interest" description="Disordered" evidence="7">
    <location>
        <begin position="424"/>
        <end position="487"/>
    </location>
</feature>
<dbReference type="GO" id="GO:0005524">
    <property type="term" value="F:ATP binding"/>
    <property type="evidence" value="ECO:0007669"/>
    <property type="project" value="UniProtKB-KW"/>
</dbReference>
<dbReference type="SUPFAM" id="SSF56112">
    <property type="entry name" value="Protein kinase-like (PK-like)"/>
    <property type="match status" value="1"/>
</dbReference>
<dbReference type="Gramene" id="OMERI08G00230.1">
    <property type="protein sequence ID" value="OMERI08G00230.1"/>
    <property type="gene ID" value="OMERI08G00230"/>
</dbReference>
<proteinExistence type="predicted"/>
<dbReference type="InterPro" id="IPR000719">
    <property type="entry name" value="Prot_kinase_dom"/>
</dbReference>
<dbReference type="PANTHER" id="PTHR44167">
    <property type="entry name" value="OVARIAN-SPECIFIC SERINE/THREONINE-PROTEIN KINASE LOK-RELATED"/>
    <property type="match status" value="1"/>
</dbReference>
<dbReference type="EC" id="2.7.11.1" evidence="1"/>
<evidence type="ECO:0000256" key="5">
    <source>
        <dbReference type="ARBA" id="ARBA00022777"/>
    </source>
</evidence>